<dbReference type="Gene3D" id="3.40.140.10">
    <property type="entry name" value="Cytidine Deaminase, domain 2"/>
    <property type="match status" value="1"/>
</dbReference>
<dbReference type="GO" id="GO:0006777">
    <property type="term" value="P:Mo-molybdopterin cofactor biosynthetic process"/>
    <property type="evidence" value="ECO:0007669"/>
    <property type="project" value="UniProtKB-KW"/>
</dbReference>
<keyword evidence="2" id="KW-0501">Molybdenum cofactor biosynthesis</keyword>
<organism evidence="3">
    <name type="scientific">hydrocarbon metagenome</name>
    <dbReference type="NCBI Taxonomy" id="938273"/>
    <lineage>
        <taxon>unclassified sequences</taxon>
        <taxon>metagenomes</taxon>
        <taxon>ecological metagenomes</taxon>
    </lineage>
</organism>
<dbReference type="EC" id="1.2.1.2" evidence="3"/>
<dbReference type="AlphaFoldDB" id="A0A0W8FJ75"/>
<dbReference type="PIRSF" id="PIRSF015626">
    <property type="entry name" value="FdhD"/>
    <property type="match status" value="1"/>
</dbReference>
<evidence type="ECO:0000256" key="1">
    <source>
        <dbReference type="ARBA" id="ARBA00022490"/>
    </source>
</evidence>
<protein>
    <submittedName>
        <fullName evidence="3">Formate dehydrogenase chain d</fullName>
        <ecNumber evidence="3">1.2.1.2</ecNumber>
    </submittedName>
</protein>
<comment type="caution">
    <text evidence="3">The sequence shown here is derived from an EMBL/GenBank/DDBJ whole genome shotgun (WGS) entry which is preliminary data.</text>
</comment>
<dbReference type="GO" id="GO:0016783">
    <property type="term" value="F:sulfurtransferase activity"/>
    <property type="evidence" value="ECO:0007669"/>
    <property type="project" value="InterPro"/>
</dbReference>
<keyword evidence="3" id="KW-0560">Oxidoreductase</keyword>
<proteinExistence type="predicted"/>
<gene>
    <name evidence="3" type="ORF">ASZ90_009904</name>
</gene>
<dbReference type="InterPro" id="IPR016193">
    <property type="entry name" value="Cytidine_deaminase-like"/>
</dbReference>
<dbReference type="GO" id="GO:0016491">
    <property type="term" value="F:oxidoreductase activity"/>
    <property type="evidence" value="ECO:0007669"/>
    <property type="project" value="UniProtKB-KW"/>
</dbReference>
<sequence>MKLFQYTGVQVRDGRVREIRDDIAIEERFSLYLNDRFLTTQVASPECLRELGAGFVVCEGLADEVHGVDVSGNEIRVYAPSAGAIALEVESSGGYRVAREPAPVRSAIRVRPDDIFRITAGIESESWRKTGGVHCSVLYNGDRRVARICDVGRHNTVDKVVGHAVLNGIDRSACILGCTGRQPAGMVAKIAHAGIPIVISRAASSDQGIMTAVRTGVTLICFSRDGRFTVYAHPERVEGISPDTKQGT</sequence>
<accession>A0A0W8FJ75</accession>
<reference evidence="3" key="1">
    <citation type="journal article" date="2015" name="Proc. Natl. Acad. Sci. U.S.A.">
        <title>Networks of energetic and metabolic interactions define dynamics in microbial communities.</title>
        <authorList>
            <person name="Embree M."/>
            <person name="Liu J.K."/>
            <person name="Al-Bassam M.M."/>
            <person name="Zengler K."/>
        </authorList>
    </citation>
    <scope>NUCLEOTIDE SEQUENCE</scope>
</reference>
<dbReference type="InterPro" id="IPR003786">
    <property type="entry name" value="FdhD"/>
</dbReference>
<evidence type="ECO:0000313" key="3">
    <source>
        <dbReference type="EMBL" id="KUG20355.1"/>
    </source>
</evidence>
<keyword evidence="1" id="KW-0963">Cytoplasm</keyword>
<name>A0A0W8FJ75_9ZZZZ</name>
<dbReference type="PANTHER" id="PTHR30592:SF1">
    <property type="entry name" value="SULFUR CARRIER PROTEIN FDHD"/>
    <property type="match status" value="1"/>
</dbReference>
<dbReference type="EMBL" id="LNQE01001200">
    <property type="protein sequence ID" value="KUG20355.1"/>
    <property type="molecule type" value="Genomic_DNA"/>
</dbReference>
<dbReference type="Pfam" id="PF02634">
    <property type="entry name" value="FdhD-NarQ"/>
    <property type="match status" value="1"/>
</dbReference>
<dbReference type="SUPFAM" id="SSF53927">
    <property type="entry name" value="Cytidine deaminase-like"/>
    <property type="match status" value="1"/>
</dbReference>
<evidence type="ECO:0000256" key="2">
    <source>
        <dbReference type="ARBA" id="ARBA00023150"/>
    </source>
</evidence>
<dbReference type="PANTHER" id="PTHR30592">
    <property type="entry name" value="FORMATE DEHYDROGENASE"/>
    <property type="match status" value="1"/>
</dbReference>
<dbReference type="NCBIfam" id="TIGR00129">
    <property type="entry name" value="fdhD_narQ"/>
    <property type="match status" value="1"/>
</dbReference>
<dbReference type="Gene3D" id="3.10.20.10">
    <property type="match status" value="1"/>
</dbReference>